<organism evidence="2 3">
    <name type="scientific">Gordonia paraffinivorans NBRC 108238</name>
    <dbReference type="NCBI Taxonomy" id="1223543"/>
    <lineage>
        <taxon>Bacteria</taxon>
        <taxon>Bacillati</taxon>
        <taxon>Actinomycetota</taxon>
        <taxon>Actinomycetes</taxon>
        <taxon>Mycobacteriales</taxon>
        <taxon>Gordoniaceae</taxon>
        <taxon>Gordonia</taxon>
    </lineage>
</organism>
<keyword evidence="3" id="KW-1185">Reference proteome</keyword>
<evidence type="ECO:0000256" key="1">
    <source>
        <dbReference type="SAM" id="MobiDB-lite"/>
    </source>
</evidence>
<gene>
    <name evidence="2" type="ORF">GP2_027_00590</name>
</gene>
<dbReference type="RefSeq" id="WP_006901140.1">
    <property type="nucleotide sequence ID" value="NZ_BAOQ01000027.1"/>
</dbReference>
<sequence length="108" mass="11753">MRVAVSKGSTPENCEGDLHEPITAITGRRKKICSTVNCTAIHAMSDAPPEKTSEDAPSRTREPGLSRFVHTGRRRSTSREVTSPLRSRPWPTPRRGYKGTIAGVDAAP</sequence>
<protein>
    <recommendedName>
        <fullName evidence="4">Transposase</fullName>
    </recommendedName>
</protein>
<evidence type="ECO:0000313" key="2">
    <source>
        <dbReference type="EMBL" id="GAC84914.1"/>
    </source>
</evidence>
<proteinExistence type="predicted"/>
<evidence type="ECO:0008006" key="4">
    <source>
        <dbReference type="Google" id="ProtNLM"/>
    </source>
</evidence>
<evidence type="ECO:0000313" key="3">
    <source>
        <dbReference type="Proteomes" id="UP000035021"/>
    </source>
</evidence>
<dbReference type="EMBL" id="BAOQ01000027">
    <property type="protein sequence ID" value="GAC84914.1"/>
    <property type="molecule type" value="Genomic_DNA"/>
</dbReference>
<feature type="region of interest" description="Disordered" evidence="1">
    <location>
        <begin position="42"/>
        <end position="108"/>
    </location>
</feature>
<accession>A0ABQ0IMY3</accession>
<reference evidence="2 3" key="1">
    <citation type="submission" date="2013-02" db="EMBL/GenBank/DDBJ databases">
        <title>Whole genome shotgun sequence of Gordonia paraffinivorans NBRC 108238.</title>
        <authorList>
            <person name="Isaki-Nakamura S."/>
            <person name="Hosoyama A."/>
            <person name="Tsuchikane K."/>
            <person name="Ando Y."/>
            <person name="Baba S."/>
            <person name="Ohji S."/>
            <person name="Hamada M."/>
            <person name="Tamura T."/>
            <person name="Yamazoe A."/>
            <person name="Yamazaki S."/>
            <person name="Fujita N."/>
        </authorList>
    </citation>
    <scope>NUCLEOTIDE SEQUENCE [LARGE SCALE GENOMIC DNA]</scope>
    <source>
        <strain evidence="2 3">NBRC 108238</strain>
    </source>
</reference>
<dbReference type="Proteomes" id="UP000035021">
    <property type="component" value="Unassembled WGS sequence"/>
</dbReference>
<feature type="compositionally biased region" description="Basic and acidic residues" evidence="1">
    <location>
        <begin position="48"/>
        <end position="64"/>
    </location>
</feature>
<name>A0ABQ0IMY3_9ACTN</name>
<comment type="caution">
    <text evidence="2">The sequence shown here is derived from an EMBL/GenBank/DDBJ whole genome shotgun (WGS) entry which is preliminary data.</text>
</comment>